<protein>
    <submittedName>
        <fullName evidence="1">Uncharacterized protein</fullName>
    </submittedName>
</protein>
<reference evidence="1" key="2">
    <citation type="journal article" date="2023" name="Plants (Basel)">
        <title>Annotation of the Turnera subulata (Passifloraceae) Draft Genome Reveals the S-Locus Evolved after the Divergence of Turneroideae from Passifloroideae in a Stepwise Manner.</title>
        <authorList>
            <person name="Henning P.M."/>
            <person name="Roalson E.H."/>
            <person name="Mir W."/>
            <person name="McCubbin A.G."/>
            <person name="Shore J.S."/>
        </authorList>
    </citation>
    <scope>NUCLEOTIDE SEQUENCE</scope>
    <source>
        <strain evidence="1">F60SS</strain>
    </source>
</reference>
<dbReference type="EMBL" id="JAKUCV010001116">
    <property type="protein sequence ID" value="KAJ4847609.1"/>
    <property type="molecule type" value="Genomic_DNA"/>
</dbReference>
<proteinExistence type="predicted"/>
<evidence type="ECO:0000313" key="2">
    <source>
        <dbReference type="Proteomes" id="UP001141552"/>
    </source>
</evidence>
<dbReference type="Proteomes" id="UP001141552">
    <property type="component" value="Unassembled WGS sequence"/>
</dbReference>
<reference evidence="1" key="1">
    <citation type="submission" date="2022-02" db="EMBL/GenBank/DDBJ databases">
        <authorList>
            <person name="Henning P.M."/>
            <person name="McCubbin A.G."/>
            <person name="Shore J.S."/>
        </authorList>
    </citation>
    <scope>NUCLEOTIDE SEQUENCE</scope>
    <source>
        <strain evidence="1">F60SS</strain>
        <tissue evidence="1">Leaves</tissue>
    </source>
</reference>
<gene>
    <name evidence="1" type="ORF">Tsubulata_002710</name>
</gene>
<comment type="caution">
    <text evidence="1">The sequence shown here is derived from an EMBL/GenBank/DDBJ whole genome shotgun (WGS) entry which is preliminary data.</text>
</comment>
<evidence type="ECO:0000313" key="1">
    <source>
        <dbReference type="EMBL" id="KAJ4847609.1"/>
    </source>
</evidence>
<accession>A0A9Q0GCC5</accession>
<organism evidence="1 2">
    <name type="scientific">Turnera subulata</name>
    <dbReference type="NCBI Taxonomy" id="218843"/>
    <lineage>
        <taxon>Eukaryota</taxon>
        <taxon>Viridiplantae</taxon>
        <taxon>Streptophyta</taxon>
        <taxon>Embryophyta</taxon>
        <taxon>Tracheophyta</taxon>
        <taxon>Spermatophyta</taxon>
        <taxon>Magnoliopsida</taxon>
        <taxon>eudicotyledons</taxon>
        <taxon>Gunneridae</taxon>
        <taxon>Pentapetalae</taxon>
        <taxon>rosids</taxon>
        <taxon>fabids</taxon>
        <taxon>Malpighiales</taxon>
        <taxon>Passifloraceae</taxon>
        <taxon>Turnera</taxon>
    </lineage>
</organism>
<dbReference type="AlphaFoldDB" id="A0A9Q0GCC5"/>
<sequence length="87" mass="9295">MSQPSGGKLLFKTESLNCFIYAIHVKVLAIIATMSQPSGGSRFASSHAYGNVNPKWSRDCGSDLTGDIANIIFPNFTGGIMKVIVTD</sequence>
<keyword evidence="2" id="KW-1185">Reference proteome</keyword>
<name>A0A9Q0GCC5_9ROSI</name>